<dbReference type="EMBL" id="MQVR01000015">
    <property type="protein sequence ID" value="OKL54467.1"/>
    <property type="molecule type" value="Genomic_DNA"/>
</dbReference>
<evidence type="ECO:0000313" key="1">
    <source>
        <dbReference type="EMBL" id="OKL54467.1"/>
    </source>
</evidence>
<accession>A0A1Q5Q3T7</accession>
<reference evidence="2" key="1">
    <citation type="submission" date="2016-12" db="EMBL/GenBank/DDBJ databases">
        <authorList>
            <person name="Meng X."/>
        </authorList>
    </citation>
    <scope>NUCLEOTIDE SEQUENCE [LARGE SCALE GENOMIC DNA]</scope>
    <source>
        <strain evidence="2">DSM 19116</strain>
    </source>
</reference>
<proteinExistence type="predicted"/>
<sequence>MLAEVCDAVVSWDSAVTPPAHGAFIAADTDVSAPITTLALGIRHVLGAHSLRGAAVSTRGCSPAIQHSLTELAEPFGLTLHVDDTHPRPDLLEKLGSPATVSLDPLDADDAIDTSEPSLTLQVATWCALVEVLSS</sequence>
<comment type="caution">
    <text evidence="1">The sequence shown here is derived from an EMBL/GenBank/DDBJ whole genome shotgun (WGS) entry which is preliminary data.</text>
</comment>
<name>A0A1Q5Q3T7_9ACTO</name>
<keyword evidence="2" id="KW-1185">Reference proteome</keyword>
<organism evidence="1 2">
    <name type="scientific">Bowdeniella nasicola</name>
    <dbReference type="NCBI Taxonomy" id="208480"/>
    <lineage>
        <taxon>Bacteria</taxon>
        <taxon>Bacillati</taxon>
        <taxon>Actinomycetota</taxon>
        <taxon>Actinomycetes</taxon>
        <taxon>Actinomycetales</taxon>
        <taxon>Actinomycetaceae</taxon>
        <taxon>Bowdeniella</taxon>
    </lineage>
</organism>
<evidence type="ECO:0000313" key="2">
    <source>
        <dbReference type="Proteomes" id="UP000185628"/>
    </source>
</evidence>
<gene>
    <name evidence="1" type="ORF">BSZ39_03980</name>
</gene>
<dbReference type="AlphaFoldDB" id="A0A1Q5Q3T7"/>
<protein>
    <submittedName>
        <fullName evidence="1">Uncharacterized protein</fullName>
    </submittedName>
</protein>
<dbReference type="Proteomes" id="UP000185628">
    <property type="component" value="Unassembled WGS sequence"/>
</dbReference>